<feature type="region of interest" description="Disordered" evidence="1">
    <location>
        <begin position="143"/>
        <end position="165"/>
    </location>
</feature>
<organism evidence="2 3">
    <name type="scientific">Meganyctiphanes norvegica</name>
    <name type="common">Northern krill</name>
    <name type="synonym">Thysanopoda norvegica</name>
    <dbReference type="NCBI Taxonomy" id="48144"/>
    <lineage>
        <taxon>Eukaryota</taxon>
        <taxon>Metazoa</taxon>
        <taxon>Ecdysozoa</taxon>
        <taxon>Arthropoda</taxon>
        <taxon>Crustacea</taxon>
        <taxon>Multicrustacea</taxon>
        <taxon>Malacostraca</taxon>
        <taxon>Eumalacostraca</taxon>
        <taxon>Eucarida</taxon>
        <taxon>Euphausiacea</taxon>
        <taxon>Euphausiidae</taxon>
        <taxon>Meganyctiphanes</taxon>
    </lineage>
</organism>
<keyword evidence="3" id="KW-1185">Reference proteome</keyword>
<dbReference type="AlphaFoldDB" id="A0AAV2Q8Q7"/>
<feature type="region of interest" description="Disordered" evidence="1">
    <location>
        <begin position="1"/>
        <end position="21"/>
    </location>
</feature>
<gene>
    <name evidence="2" type="ORF">MNOR_LOCUS9747</name>
</gene>
<dbReference type="Proteomes" id="UP001497623">
    <property type="component" value="Unassembled WGS sequence"/>
</dbReference>
<evidence type="ECO:0000256" key="1">
    <source>
        <dbReference type="SAM" id="MobiDB-lite"/>
    </source>
</evidence>
<evidence type="ECO:0000313" key="3">
    <source>
        <dbReference type="Proteomes" id="UP001497623"/>
    </source>
</evidence>
<accession>A0AAV2Q8Q7</accession>
<name>A0AAV2Q8Q7_MEGNR</name>
<reference evidence="2 3" key="1">
    <citation type="submission" date="2024-05" db="EMBL/GenBank/DDBJ databases">
        <authorList>
            <person name="Wallberg A."/>
        </authorList>
    </citation>
    <scope>NUCLEOTIDE SEQUENCE [LARGE SCALE GENOMIC DNA]</scope>
</reference>
<feature type="non-terminal residue" evidence="2">
    <location>
        <position position="165"/>
    </location>
</feature>
<protein>
    <submittedName>
        <fullName evidence="2">Uncharacterized protein</fullName>
    </submittedName>
</protein>
<dbReference type="EMBL" id="CAXKWB010004767">
    <property type="protein sequence ID" value="CAL4075311.1"/>
    <property type="molecule type" value="Genomic_DNA"/>
</dbReference>
<proteinExistence type="predicted"/>
<feature type="non-terminal residue" evidence="2">
    <location>
        <position position="1"/>
    </location>
</feature>
<evidence type="ECO:0000313" key="2">
    <source>
        <dbReference type="EMBL" id="CAL4075311.1"/>
    </source>
</evidence>
<comment type="caution">
    <text evidence="2">The sequence shown here is derived from an EMBL/GenBank/DDBJ whole genome shotgun (WGS) entry which is preliminary data.</text>
</comment>
<sequence length="165" mass="18121">QDNTGTTAGSGRTYIGLNNQNPGLGNVGGTISMDAAGSMSFDDFSQQPDHPSKISYSTMPDLTLDAHLFPHVDQRMTLPWGNHSLPKESPALKFAQNYHGGEGKIFQSVKHFNIAEKEVTYADMTTQSSESITLNTTYPTNYQQVKEQSSTRVRKRSGLEQYVGS</sequence>